<name>A0A830AZY7_9LAMI</name>
<evidence type="ECO:0000313" key="1">
    <source>
        <dbReference type="EMBL" id="GFP80650.1"/>
    </source>
</evidence>
<proteinExistence type="predicted"/>
<sequence>NLDFQLEKQNFSRVWSKSTKILKPKEVWEIDSSKLEIRYLVDQETNGTIFRSSYDTQDVDGKIKNSIFFELFITCFI</sequence>
<evidence type="ECO:0000313" key="2">
    <source>
        <dbReference type="Proteomes" id="UP000653305"/>
    </source>
</evidence>
<organism evidence="1 2">
    <name type="scientific">Phtheirospermum japonicum</name>
    <dbReference type="NCBI Taxonomy" id="374723"/>
    <lineage>
        <taxon>Eukaryota</taxon>
        <taxon>Viridiplantae</taxon>
        <taxon>Streptophyta</taxon>
        <taxon>Embryophyta</taxon>
        <taxon>Tracheophyta</taxon>
        <taxon>Spermatophyta</taxon>
        <taxon>Magnoliopsida</taxon>
        <taxon>eudicotyledons</taxon>
        <taxon>Gunneridae</taxon>
        <taxon>Pentapetalae</taxon>
        <taxon>asterids</taxon>
        <taxon>lamiids</taxon>
        <taxon>Lamiales</taxon>
        <taxon>Orobanchaceae</taxon>
        <taxon>Orobanchaceae incertae sedis</taxon>
        <taxon>Phtheirospermum</taxon>
    </lineage>
</organism>
<protein>
    <submittedName>
        <fullName evidence="1">Uncharacterized protein</fullName>
    </submittedName>
</protein>
<dbReference type="EMBL" id="BMAC01000021">
    <property type="protein sequence ID" value="GFP80650.1"/>
    <property type="molecule type" value="Genomic_DNA"/>
</dbReference>
<reference evidence="1" key="1">
    <citation type="submission" date="2020-07" db="EMBL/GenBank/DDBJ databases">
        <title>Ethylene signaling mediates host invasion by parasitic plants.</title>
        <authorList>
            <person name="Yoshida S."/>
        </authorList>
    </citation>
    <scope>NUCLEOTIDE SEQUENCE</scope>
    <source>
        <strain evidence="1">Okayama</strain>
    </source>
</reference>
<feature type="non-terminal residue" evidence="1">
    <location>
        <position position="1"/>
    </location>
</feature>
<gene>
    <name evidence="1" type="ORF">PHJA_000208300</name>
</gene>
<dbReference type="Proteomes" id="UP000653305">
    <property type="component" value="Unassembled WGS sequence"/>
</dbReference>
<comment type="caution">
    <text evidence="1">The sequence shown here is derived from an EMBL/GenBank/DDBJ whole genome shotgun (WGS) entry which is preliminary data.</text>
</comment>
<dbReference type="AlphaFoldDB" id="A0A830AZY7"/>
<keyword evidence="2" id="KW-1185">Reference proteome</keyword>
<accession>A0A830AZY7</accession>